<dbReference type="Proteomes" id="UP000305948">
    <property type="component" value="Unassembled WGS sequence"/>
</dbReference>
<evidence type="ECO:0000313" key="3">
    <source>
        <dbReference type="Proteomes" id="UP000305948"/>
    </source>
</evidence>
<reference evidence="2 3" key="1">
    <citation type="journal article" date="2019" name="Nat. Ecol. Evol.">
        <title>Megaphylogeny resolves global patterns of mushroom evolution.</title>
        <authorList>
            <person name="Varga T."/>
            <person name="Krizsan K."/>
            <person name="Foldi C."/>
            <person name="Dima B."/>
            <person name="Sanchez-Garcia M."/>
            <person name="Sanchez-Ramirez S."/>
            <person name="Szollosi G.J."/>
            <person name="Szarkandi J.G."/>
            <person name="Papp V."/>
            <person name="Albert L."/>
            <person name="Andreopoulos W."/>
            <person name="Angelini C."/>
            <person name="Antonin V."/>
            <person name="Barry K.W."/>
            <person name="Bougher N.L."/>
            <person name="Buchanan P."/>
            <person name="Buyck B."/>
            <person name="Bense V."/>
            <person name="Catcheside P."/>
            <person name="Chovatia M."/>
            <person name="Cooper J."/>
            <person name="Damon W."/>
            <person name="Desjardin D."/>
            <person name="Finy P."/>
            <person name="Geml J."/>
            <person name="Haridas S."/>
            <person name="Hughes K."/>
            <person name="Justo A."/>
            <person name="Karasinski D."/>
            <person name="Kautmanova I."/>
            <person name="Kiss B."/>
            <person name="Kocsube S."/>
            <person name="Kotiranta H."/>
            <person name="LaButti K.M."/>
            <person name="Lechner B.E."/>
            <person name="Liimatainen K."/>
            <person name="Lipzen A."/>
            <person name="Lukacs Z."/>
            <person name="Mihaltcheva S."/>
            <person name="Morgado L.N."/>
            <person name="Niskanen T."/>
            <person name="Noordeloos M.E."/>
            <person name="Ohm R.A."/>
            <person name="Ortiz-Santana B."/>
            <person name="Ovrebo C."/>
            <person name="Racz N."/>
            <person name="Riley R."/>
            <person name="Savchenko A."/>
            <person name="Shiryaev A."/>
            <person name="Soop K."/>
            <person name="Spirin V."/>
            <person name="Szebenyi C."/>
            <person name="Tomsovsky M."/>
            <person name="Tulloss R.E."/>
            <person name="Uehling J."/>
            <person name="Grigoriev I.V."/>
            <person name="Vagvolgyi C."/>
            <person name="Papp T."/>
            <person name="Martin F.M."/>
            <person name="Miettinen O."/>
            <person name="Hibbett D.S."/>
            <person name="Nagy L.G."/>
        </authorList>
    </citation>
    <scope>NUCLEOTIDE SEQUENCE [LARGE SCALE GENOMIC DNA]</scope>
    <source>
        <strain evidence="2 3">OMC1185</strain>
    </source>
</reference>
<dbReference type="OrthoDB" id="3265563at2759"/>
<feature type="transmembrane region" description="Helical" evidence="1">
    <location>
        <begin position="148"/>
        <end position="170"/>
    </location>
</feature>
<feature type="transmembrane region" description="Helical" evidence="1">
    <location>
        <begin position="105"/>
        <end position="128"/>
    </location>
</feature>
<name>A0A5C3NJ26_9AGAM</name>
<dbReference type="AlphaFoldDB" id="A0A5C3NJ26"/>
<gene>
    <name evidence="2" type="ORF">OE88DRAFT_128578</name>
</gene>
<evidence type="ECO:0000313" key="2">
    <source>
        <dbReference type="EMBL" id="TFK57403.1"/>
    </source>
</evidence>
<sequence>MCCRLPCHKCECCCRRTADMALFHPLAQIALDNCPSHHIAFCRNSVTDPPPELNQLVNQQDKLDTAFWFCTWGTNLLMNGLIAFRIWKLTADMGVRRSKYMRIAYLILETGMFYSICLFLSAVINIVIFSNDDGDAGPGLAVDVIGAMLQELVGIFPTVIILLVALGWSVEQTSQYSEKAQNDHGEKLSTIEFASPPAHAQATGSTSGTQTIQLERKGDVFVPLSVRHIEIEEV</sequence>
<keyword evidence="1" id="KW-0812">Transmembrane</keyword>
<dbReference type="EMBL" id="ML213503">
    <property type="protein sequence ID" value="TFK57403.1"/>
    <property type="molecule type" value="Genomic_DNA"/>
</dbReference>
<organism evidence="2 3">
    <name type="scientific">Heliocybe sulcata</name>
    <dbReference type="NCBI Taxonomy" id="5364"/>
    <lineage>
        <taxon>Eukaryota</taxon>
        <taxon>Fungi</taxon>
        <taxon>Dikarya</taxon>
        <taxon>Basidiomycota</taxon>
        <taxon>Agaricomycotina</taxon>
        <taxon>Agaricomycetes</taxon>
        <taxon>Gloeophyllales</taxon>
        <taxon>Gloeophyllaceae</taxon>
        <taxon>Heliocybe</taxon>
    </lineage>
</organism>
<keyword evidence="3" id="KW-1185">Reference proteome</keyword>
<keyword evidence="1" id="KW-0472">Membrane</keyword>
<keyword evidence="1" id="KW-1133">Transmembrane helix</keyword>
<evidence type="ECO:0000256" key="1">
    <source>
        <dbReference type="SAM" id="Phobius"/>
    </source>
</evidence>
<protein>
    <submittedName>
        <fullName evidence="2">Uncharacterized protein</fullName>
    </submittedName>
</protein>
<feature type="transmembrane region" description="Helical" evidence="1">
    <location>
        <begin position="66"/>
        <end position="84"/>
    </location>
</feature>
<accession>A0A5C3NJ26</accession>
<proteinExistence type="predicted"/>